<name>A0ABU2YKA9_9FLAO</name>
<dbReference type="RefSeq" id="WP_311427368.1">
    <property type="nucleotide sequence ID" value="NZ_JAVRIA010000003.1"/>
</dbReference>
<organism evidence="2 3">
    <name type="scientific">Microcosmobacter mediterraneus</name>
    <dbReference type="NCBI Taxonomy" id="3075607"/>
    <lineage>
        <taxon>Bacteria</taxon>
        <taxon>Pseudomonadati</taxon>
        <taxon>Bacteroidota</taxon>
        <taxon>Flavobacteriia</taxon>
        <taxon>Flavobacteriales</taxon>
        <taxon>Flavobacteriaceae</taxon>
        <taxon>Microcosmobacter</taxon>
    </lineage>
</organism>
<protein>
    <recommendedName>
        <fullName evidence="4">Lipoprotein SmpA/OmlA domain-containing protein</fullName>
    </recommendedName>
</protein>
<dbReference type="Proteomes" id="UP001259492">
    <property type="component" value="Unassembled WGS sequence"/>
</dbReference>
<keyword evidence="1" id="KW-0472">Membrane</keyword>
<evidence type="ECO:0000313" key="2">
    <source>
        <dbReference type="EMBL" id="MDT0558608.1"/>
    </source>
</evidence>
<keyword evidence="1" id="KW-0812">Transmembrane</keyword>
<evidence type="ECO:0008006" key="4">
    <source>
        <dbReference type="Google" id="ProtNLM"/>
    </source>
</evidence>
<evidence type="ECO:0000256" key="1">
    <source>
        <dbReference type="SAM" id="Phobius"/>
    </source>
</evidence>
<gene>
    <name evidence="2" type="ORF">RM697_08120</name>
</gene>
<feature type="transmembrane region" description="Helical" evidence="1">
    <location>
        <begin position="12"/>
        <end position="29"/>
    </location>
</feature>
<reference evidence="2 3" key="1">
    <citation type="submission" date="2023-09" db="EMBL/GenBank/DDBJ databases">
        <authorList>
            <person name="Rey-Velasco X."/>
        </authorList>
    </citation>
    <scope>NUCLEOTIDE SEQUENCE [LARGE SCALE GENOMIC DNA]</scope>
    <source>
        <strain evidence="2 3">W332</strain>
    </source>
</reference>
<dbReference type="EMBL" id="JAVRIA010000003">
    <property type="protein sequence ID" value="MDT0558608.1"/>
    <property type="molecule type" value="Genomic_DNA"/>
</dbReference>
<evidence type="ECO:0000313" key="3">
    <source>
        <dbReference type="Proteomes" id="UP001259492"/>
    </source>
</evidence>
<keyword evidence="1" id="KW-1133">Transmembrane helix</keyword>
<proteinExistence type="predicted"/>
<sequence>MLLKLKRGDKIGIFFFVAFVISTSLIYLFEEQFVSYKWKTEQSRRYKMVDDLIESQTLIGLSKQEVLVLLGQPNTTILNKKDAFVYNIGKQPSFVETKREHLLVIFINNHVDDVTLAFE</sequence>
<accession>A0ABU2YKA9</accession>
<keyword evidence="3" id="KW-1185">Reference proteome</keyword>
<comment type="caution">
    <text evidence="2">The sequence shown here is derived from an EMBL/GenBank/DDBJ whole genome shotgun (WGS) entry which is preliminary data.</text>
</comment>